<dbReference type="InterPro" id="IPR030395">
    <property type="entry name" value="GP_PDE_dom"/>
</dbReference>
<evidence type="ECO:0000313" key="9">
    <source>
        <dbReference type="EMBL" id="ATA52111.1"/>
    </source>
</evidence>
<keyword evidence="4" id="KW-0319">Glycerol metabolism</keyword>
<dbReference type="KEGG" id="vbo:CKY39_01880"/>
<evidence type="ECO:0000256" key="7">
    <source>
        <dbReference type="SAM" id="SignalP"/>
    </source>
</evidence>
<dbReference type="Proteomes" id="UP000217154">
    <property type="component" value="Chromosome"/>
</dbReference>
<dbReference type="PROSITE" id="PS51704">
    <property type="entry name" value="GP_PDE"/>
    <property type="match status" value="1"/>
</dbReference>
<feature type="chain" id="PRO_5012060738" description="glycerophosphodiester phosphodiesterase" evidence="7">
    <location>
        <begin position="27"/>
        <end position="397"/>
    </location>
</feature>
<dbReference type="Pfam" id="PF03009">
    <property type="entry name" value="GDPD"/>
    <property type="match status" value="1"/>
</dbReference>
<dbReference type="InterPro" id="IPR017946">
    <property type="entry name" value="PLC-like_Pdiesterase_TIM-brl"/>
</dbReference>
<keyword evidence="5" id="KW-0378">Hydrolase</keyword>
<dbReference type="GO" id="GO:0006629">
    <property type="term" value="P:lipid metabolic process"/>
    <property type="evidence" value="ECO:0007669"/>
    <property type="project" value="InterPro"/>
</dbReference>
<evidence type="ECO:0000256" key="5">
    <source>
        <dbReference type="ARBA" id="ARBA00022801"/>
    </source>
</evidence>
<evidence type="ECO:0000256" key="4">
    <source>
        <dbReference type="ARBA" id="ARBA00022798"/>
    </source>
</evidence>
<evidence type="ECO:0000256" key="2">
    <source>
        <dbReference type="ARBA" id="ARBA00012247"/>
    </source>
</evidence>
<proteinExistence type="inferred from homology"/>
<dbReference type="GO" id="GO:0006071">
    <property type="term" value="P:glycerol metabolic process"/>
    <property type="evidence" value="ECO:0007669"/>
    <property type="project" value="UniProtKB-KW"/>
</dbReference>
<dbReference type="SUPFAM" id="SSF51695">
    <property type="entry name" value="PLC-like phosphodiesterases"/>
    <property type="match status" value="1"/>
</dbReference>
<dbReference type="GO" id="GO:0008889">
    <property type="term" value="F:glycerophosphodiester phosphodiesterase activity"/>
    <property type="evidence" value="ECO:0007669"/>
    <property type="project" value="UniProtKB-EC"/>
</dbReference>
<protein>
    <recommendedName>
        <fullName evidence="2">glycerophosphodiester phosphodiesterase</fullName>
        <ecNumber evidence="2">3.1.4.46</ecNumber>
    </recommendedName>
</protein>
<feature type="domain" description="GP-PDE" evidence="8">
    <location>
        <begin position="38"/>
        <end position="388"/>
    </location>
</feature>
<evidence type="ECO:0000259" key="8">
    <source>
        <dbReference type="PROSITE" id="PS51704"/>
    </source>
</evidence>
<keyword evidence="3 7" id="KW-0732">Signal</keyword>
<evidence type="ECO:0000313" key="10">
    <source>
        <dbReference type="Proteomes" id="UP000217154"/>
    </source>
</evidence>
<comment type="similarity">
    <text evidence="1">Belongs to the glycerophosphoryl diester phosphodiesterase family.</text>
</comment>
<dbReference type="AlphaFoldDB" id="A0A250DD90"/>
<name>A0A250DD90_9BURK</name>
<sequence length="397" mass="43228">MRMSLQITLTAAAALSLVACGTTGPAANKLLTLDGNPPLVIAHRGASGYLPEQTLESYARAIELGADVIEMDLVSTKDGVLIARHDPNLAISTDVAKHPRFASRKKTIQVDGETQTGWFSNDFTLAEIKTLGGISTDAERPQEFNGKFKVVTFQEIIDFAKAKTKETGRTIAIYPETKNPTYFRDLGMPMEDKVIAAINAAGWNSKTAPIYVQSFEPGSLKYMKSKGLNTRLIQLIDGDGIDMKTGAMTYAVPVDRPYEWTKAGDKRNFDVMVTPAGLAEIKTYADGIGPWKRYIVSVKGTVGADGKVVDVNKDGKINDADATSTAPTTLIADAHKAGLFVHPFTFRNESRRLASDYNKDGKNEYAVYYKLGVDGVFTDFTDTALAARTEYLKSIGR</sequence>
<dbReference type="PANTHER" id="PTHR43620">
    <property type="entry name" value="GLYCEROPHOSPHORYL DIESTER PHOSPHODIESTERASE"/>
    <property type="match status" value="1"/>
</dbReference>
<reference evidence="9 10" key="1">
    <citation type="submission" date="2017-09" db="EMBL/GenBank/DDBJ databases">
        <title>The diverse metabolic capabilities of V. boronicumulans make it an excellent choice for continued studies on novel biodegradation.</title>
        <authorList>
            <person name="Sun S."/>
        </authorList>
    </citation>
    <scope>NUCLEOTIDE SEQUENCE [LARGE SCALE GENOMIC DNA]</scope>
    <source>
        <strain evidence="9 10">J1</strain>
    </source>
</reference>
<evidence type="ECO:0000256" key="1">
    <source>
        <dbReference type="ARBA" id="ARBA00007277"/>
    </source>
</evidence>
<dbReference type="PROSITE" id="PS51257">
    <property type="entry name" value="PROKAR_LIPOPROTEIN"/>
    <property type="match status" value="1"/>
</dbReference>
<organism evidence="9 10">
    <name type="scientific">Variovorax boronicumulans</name>
    <dbReference type="NCBI Taxonomy" id="436515"/>
    <lineage>
        <taxon>Bacteria</taxon>
        <taxon>Pseudomonadati</taxon>
        <taxon>Pseudomonadota</taxon>
        <taxon>Betaproteobacteria</taxon>
        <taxon>Burkholderiales</taxon>
        <taxon>Comamonadaceae</taxon>
        <taxon>Variovorax</taxon>
    </lineage>
</organism>
<gene>
    <name evidence="9" type="ORF">CKY39_01880</name>
</gene>
<evidence type="ECO:0000256" key="6">
    <source>
        <dbReference type="ARBA" id="ARBA00047512"/>
    </source>
</evidence>
<feature type="signal peptide" evidence="7">
    <location>
        <begin position="1"/>
        <end position="26"/>
    </location>
</feature>
<dbReference type="EC" id="3.1.4.46" evidence="2"/>
<dbReference type="RefSeq" id="WP_095743249.1">
    <property type="nucleotide sequence ID" value="NZ_CP023284.1"/>
</dbReference>
<accession>A0A250DD90</accession>
<comment type="catalytic activity">
    <reaction evidence="6">
        <text>a sn-glycero-3-phosphodiester + H2O = an alcohol + sn-glycerol 3-phosphate + H(+)</text>
        <dbReference type="Rhea" id="RHEA:12969"/>
        <dbReference type="ChEBI" id="CHEBI:15377"/>
        <dbReference type="ChEBI" id="CHEBI:15378"/>
        <dbReference type="ChEBI" id="CHEBI:30879"/>
        <dbReference type="ChEBI" id="CHEBI:57597"/>
        <dbReference type="ChEBI" id="CHEBI:83408"/>
        <dbReference type="EC" id="3.1.4.46"/>
    </reaction>
</comment>
<dbReference type="Gene3D" id="3.20.20.190">
    <property type="entry name" value="Phosphatidylinositol (PI) phosphodiesterase"/>
    <property type="match status" value="1"/>
</dbReference>
<dbReference type="PANTHER" id="PTHR43620:SF7">
    <property type="entry name" value="GLYCEROPHOSPHODIESTER PHOSPHODIESTERASE GDPD5-RELATED"/>
    <property type="match status" value="1"/>
</dbReference>
<dbReference type="CDD" id="cd08602">
    <property type="entry name" value="GDPD_ScGlpQ1_like"/>
    <property type="match status" value="1"/>
</dbReference>
<dbReference type="EMBL" id="CP023284">
    <property type="protein sequence ID" value="ATA52111.1"/>
    <property type="molecule type" value="Genomic_DNA"/>
</dbReference>
<evidence type="ECO:0000256" key="3">
    <source>
        <dbReference type="ARBA" id="ARBA00022729"/>
    </source>
</evidence>